<evidence type="ECO:0000256" key="6">
    <source>
        <dbReference type="ARBA" id="ARBA00023212"/>
    </source>
</evidence>
<dbReference type="STRING" id="6313.A0A0K0DPG9"/>
<keyword evidence="7" id="KW-0966">Cell projection</keyword>
<dbReference type="AlphaFoldDB" id="A0A0K0DPG9"/>
<keyword evidence="6" id="KW-0206">Cytoskeleton</keyword>
<sequence length="271" mass="30782">MVNAEGTRTAFLGLIDRPPLTDQLLARPPFRFILDIVKSTVSKTGYLKDQFSSDDLNPSKFNDKNSKVAFLDSLLQILNDGSLDNVKSSKIVAGKEPELTNLMLIKLAEQARAHTHGKKSSRRSSVYQENSEILLKTKRRSKSKELRGENSKTHNKNKHAGEEEKKTEDRKKRSKSKDREGHDRSTNKKVYEGKKREKTNHTEKRKKEADEKNRDINSNLVKHQVEQEVEEQNLSEHVTPKGTGDAQALVHTEGNEVLETNADSSLTIQER</sequence>
<dbReference type="Pfam" id="PF10243">
    <property type="entry name" value="MIP-T3"/>
    <property type="match status" value="1"/>
</dbReference>
<feature type="domain" description="TRAF3-interacting protein 1 N-terminal" evidence="10">
    <location>
        <begin position="5"/>
        <end position="111"/>
    </location>
</feature>
<dbReference type="GO" id="GO:0042073">
    <property type="term" value="P:intraciliary transport"/>
    <property type="evidence" value="ECO:0007669"/>
    <property type="project" value="TreeGrafter"/>
</dbReference>
<feature type="compositionally biased region" description="Basic and acidic residues" evidence="9">
    <location>
        <begin position="143"/>
        <end position="152"/>
    </location>
</feature>
<dbReference type="GO" id="GO:0005930">
    <property type="term" value="C:axoneme"/>
    <property type="evidence" value="ECO:0007669"/>
    <property type="project" value="UniProtKB-SubCell"/>
</dbReference>
<dbReference type="InterPro" id="IPR042576">
    <property type="entry name" value="TRAF3IP1_N_sf"/>
</dbReference>
<dbReference type="GO" id="GO:0036064">
    <property type="term" value="C:ciliary basal body"/>
    <property type="evidence" value="ECO:0007669"/>
    <property type="project" value="TreeGrafter"/>
</dbReference>
<evidence type="ECO:0000256" key="1">
    <source>
        <dbReference type="ARBA" id="ARBA00004120"/>
    </source>
</evidence>
<reference evidence="11" key="1">
    <citation type="submission" date="2012-09" db="EMBL/GenBank/DDBJ databases">
        <authorList>
            <person name="Martin A.A."/>
        </authorList>
    </citation>
    <scope>NUCLEOTIDE SEQUENCE</scope>
</reference>
<feature type="compositionally biased region" description="Basic and acidic residues" evidence="9">
    <location>
        <begin position="159"/>
        <end position="215"/>
    </location>
</feature>
<name>A0A0K0DPG9_ANGCA</name>
<accession>A0A0K0DPG9</accession>
<proteinExistence type="inferred from homology"/>
<evidence type="ECO:0000256" key="3">
    <source>
        <dbReference type="ARBA" id="ARBA00022490"/>
    </source>
</evidence>
<keyword evidence="3" id="KW-0963">Cytoplasm</keyword>
<keyword evidence="4" id="KW-0970">Cilium biogenesis/degradation</keyword>
<comment type="similarity">
    <text evidence="8">Belongs to the TRAF3IP1 family.</text>
</comment>
<evidence type="ECO:0000256" key="5">
    <source>
        <dbReference type="ARBA" id="ARBA00023054"/>
    </source>
</evidence>
<keyword evidence="11" id="KW-1185">Reference proteome</keyword>
<feature type="region of interest" description="Disordered" evidence="9">
    <location>
        <begin position="113"/>
        <end position="246"/>
    </location>
</feature>
<organism evidence="11 12">
    <name type="scientific">Angiostrongylus cantonensis</name>
    <name type="common">Rat lungworm</name>
    <dbReference type="NCBI Taxonomy" id="6313"/>
    <lineage>
        <taxon>Eukaryota</taxon>
        <taxon>Metazoa</taxon>
        <taxon>Ecdysozoa</taxon>
        <taxon>Nematoda</taxon>
        <taxon>Chromadorea</taxon>
        <taxon>Rhabditida</taxon>
        <taxon>Rhabditina</taxon>
        <taxon>Rhabditomorpha</taxon>
        <taxon>Strongyloidea</taxon>
        <taxon>Metastrongylidae</taxon>
        <taxon>Angiostrongylus</taxon>
    </lineage>
</organism>
<dbReference type="WBParaSite" id="ACAC_0001365801-mRNA-1">
    <property type="protein sequence ID" value="ACAC_0001365801-mRNA-1"/>
    <property type="gene ID" value="ACAC_0001365801"/>
</dbReference>
<dbReference type="GO" id="GO:0030992">
    <property type="term" value="C:intraciliary transport particle B"/>
    <property type="evidence" value="ECO:0007669"/>
    <property type="project" value="TreeGrafter"/>
</dbReference>
<evidence type="ECO:0000259" key="10">
    <source>
        <dbReference type="Pfam" id="PF10243"/>
    </source>
</evidence>
<evidence type="ECO:0000256" key="8">
    <source>
        <dbReference type="ARBA" id="ARBA00043971"/>
    </source>
</evidence>
<dbReference type="InterPro" id="IPR040468">
    <property type="entry name" value="TRAF3IP1_N"/>
</dbReference>
<evidence type="ECO:0000256" key="2">
    <source>
        <dbReference type="ARBA" id="ARBA00004430"/>
    </source>
</evidence>
<reference evidence="12" key="2">
    <citation type="submission" date="2017-02" db="UniProtKB">
        <authorList>
            <consortium name="WormBaseParasite"/>
        </authorList>
    </citation>
    <scope>IDENTIFICATION</scope>
</reference>
<dbReference type="GO" id="GO:0008017">
    <property type="term" value="F:microtubule binding"/>
    <property type="evidence" value="ECO:0007669"/>
    <property type="project" value="InterPro"/>
</dbReference>
<evidence type="ECO:0000256" key="9">
    <source>
        <dbReference type="SAM" id="MobiDB-lite"/>
    </source>
</evidence>
<protein>
    <submittedName>
        <fullName evidence="12">MIP-T3 domain-containing protein</fullName>
    </submittedName>
</protein>
<evidence type="ECO:0000256" key="7">
    <source>
        <dbReference type="ARBA" id="ARBA00023273"/>
    </source>
</evidence>
<evidence type="ECO:0000313" key="12">
    <source>
        <dbReference type="WBParaSite" id="ACAC_0001365801-mRNA-1"/>
    </source>
</evidence>
<comment type="subcellular location">
    <subcellularLocation>
        <location evidence="2">Cytoplasm</location>
        <location evidence="2">Cytoskeleton</location>
        <location evidence="2">Cilium axoneme</location>
    </subcellularLocation>
    <subcellularLocation>
        <location evidence="1">Cytoplasm</location>
        <location evidence="1">Cytoskeleton</location>
        <location evidence="1">Cilium basal body</location>
    </subcellularLocation>
</comment>
<dbReference type="Proteomes" id="UP000035642">
    <property type="component" value="Unassembled WGS sequence"/>
</dbReference>
<evidence type="ECO:0000256" key="4">
    <source>
        <dbReference type="ARBA" id="ARBA00022794"/>
    </source>
</evidence>
<dbReference type="PANTHER" id="PTHR31363">
    <property type="entry name" value="TRAF3-INTERACTING PROTEIN 1"/>
    <property type="match status" value="1"/>
</dbReference>
<keyword evidence="5" id="KW-0175">Coiled coil</keyword>
<dbReference type="InterPro" id="IPR018799">
    <property type="entry name" value="TRAF3IP1"/>
</dbReference>
<dbReference type="PANTHER" id="PTHR31363:SF0">
    <property type="entry name" value="TRAF3-INTERACTING PROTEIN 1"/>
    <property type="match status" value="1"/>
</dbReference>
<dbReference type="GO" id="GO:0060271">
    <property type="term" value="P:cilium assembly"/>
    <property type="evidence" value="ECO:0007669"/>
    <property type="project" value="TreeGrafter"/>
</dbReference>
<feature type="compositionally biased region" description="Basic residues" evidence="9">
    <location>
        <begin position="113"/>
        <end position="122"/>
    </location>
</feature>
<dbReference type="GO" id="GO:0070507">
    <property type="term" value="P:regulation of microtubule cytoskeleton organization"/>
    <property type="evidence" value="ECO:0007669"/>
    <property type="project" value="TreeGrafter"/>
</dbReference>
<evidence type="ECO:0000313" key="11">
    <source>
        <dbReference type="Proteomes" id="UP000035642"/>
    </source>
</evidence>
<dbReference type="Gene3D" id="1.10.418.50">
    <property type="entry name" value="Microtubule-binding protein MIP-T3"/>
    <property type="match status" value="1"/>
</dbReference>